<comment type="caution">
    <text evidence="2">The sequence shown here is derived from an EMBL/GenBank/DDBJ whole genome shotgun (WGS) entry which is preliminary data.</text>
</comment>
<organism evidence="2 3">
    <name type="scientific">Dokdonella ginsengisoli</name>
    <dbReference type="NCBI Taxonomy" id="363846"/>
    <lineage>
        <taxon>Bacteria</taxon>
        <taxon>Pseudomonadati</taxon>
        <taxon>Pseudomonadota</taxon>
        <taxon>Gammaproteobacteria</taxon>
        <taxon>Lysobacterales</taxon>
        <taxon>Rhodanobacteraceae</taxon>
        <taxon>Dokdonella</taxon>
    </lineage>
</organism>
<feature type="chain" id="PRO_5047225198" description="Lipoprotein" evidence="1">
    <location>
        <begin position="21"/>
        <end position="299"/>
    </location>
</feature>
<name>A0ABV9QRU6_9GAMM</name>
<dbReference type="PROSITE" id="PS51257">
    <property type="entry name" value="PROKAR_LIPOPROTEIN"/>
    <property type="match status" value="1"/>
</dbReference>
<evidence type="ECO:0000313" key="3">
    <source>
        <dbReference type="Proteomes" id="UP001595886"/>
    </source>
</evidence>
<dbReference type="Proteomes" id="UP001595886">
    <property type="component" value="Unassembled WGS sequence"/>
</dbReference>
<accession>A0ABV9QRU6</accession>
<proteinExistence type="predicted"/>
<feature type="signal peptide" evidence="1">
    <location>
        <begin position="1"/>
        <end position="20"/>
    </location>
</feature>
<evidence type="ECO:0008006" key="4">
    <source>
        <dbReference type="Google" id="ProtNLM"/>
    </source>
</evidence>
<dbReference type="RefSeq" id="WP_380019896.1">
    <property type="nucleotide sequence ID" value="NZ_JBHSHD010000006.1"/>
</dbReference>
<keyword evidence="3" id="KW-1185">Reference proteome</keyword>
<keyword evidence="1" id="KW-0732">Signal</keyword>
<dbReference type="EMBL" id="JBHSHD010000006">
    <property type="protein sequence ID" value="MFC4820073.1"/>
    <property type="molecule type" value="Genomic_DNA"/>
</dbReference>
<protein>
    <recommendedName>
        <fullName evidence="4">Lipoprotein</fullName>
    </recommendedName>
</protein>
<sequence length="299" mass="32661">MKIRKAAPFLFLLLSACATGPRVQRSEPLALPLAQHVDVEVRLTQHQIEVSYQPSVQGAAAGIQMAGSPAVAAGGFAAGAAAGLIGSLIDTAVTAHRSNVAKEQQRPIQERTSGLSIDELIHRSLEGLDRERIAGDIALVRLDRAERDDAKAKTLTVGSNILVLTPRYSVSYDGSFFSYALDVTLVDRAQNAKGRLDSKVRYWQIFEYVLPREDAPGGTGWGELGAEQWTQVLEAAAAETVTMLNYDIGANPSDALPRRRYHDQTVLLDQERGERSWVRNDFALLSVPTARLTQKTQKK</sequence>
<evidence type="ECO:0000313" key="2">
    <source>
        <dbReference type="EMBL" id="MFC4820073.1"/>
    </source>
</evidence>
<evidence type="ECO:0000256" key="1">
    <source>
        <dbReference type="SAM" id="SignalP"/>
    </source>
</evidence>
<reference evidence="3" key="1">
    <citation type="journal article" date="2019" name="Int. J. Syst. Evol. Microbiol.">
        <title>The Global Catalogue of Microorganisms (GCM) 10K type strain sequencing project: providing services to taxonomists for standard genome sequencing and annotation.</title>
        <authorList>
            <consortium name="The Broad Institute Genomics Platform"/>
            <consortium name="The Broad Institute Genome Sequencing Center for Infectious Disease"/>
            <person name="Wu L."/>
            <person name="Ma J."/>
        </authorList>
    </citation>
    <scope>NUCLEOTIDE SEQUENCE [LARGE SCALE GENOMIC DNA]</scope>
    <source>
        <strain evidence="3">CCUG 30340</strain>
    </source>
</reference>
<gene>
    <name evidence="2" type="ORF">ACFO6Q_07050</name>
</gene>